<accession>A0A6C0IN64</accession>
<feature type="compositionally biased region" description="Basic residues" evidence="1">
    <location>
        <begin position="453"/>
        <end position="474"/>
    </location>
</feature>
<evidence type="ECO:0000313" key="2">
    <source>
        <dbReference type="EMBL" id="QHT94634.1"/>
    </source>
</evidence>
<evidence type="ECO:0000256" key="1">
    <source>
        <dbReference type="SAM" id="MobiDB-lite"/>
    </source>
</evidence>
<proteinExistence type="predicted"/>
<sequence>MDKLVQSAVTGLVSRAGEGVQIMDLNDEIVNLERDKWVQGVNNLLDKVCSYINKGASNSCSGIDTQYGDVVPDHPSVQLKTETINLFSTFLNENANPEKLLSMLTKYEPIPQKKIQASESSSVSQQQVSDKESCVCEKPGKNGGTIPTNLMGGGGPFSVGKLAGAAGAGGIPDVGKLAGAAGAGGIPDVGKLAGAAGAGGIPDVGKLAGAAGAGGIPDVGKLAGAAGAGGIPDVGKLAAAGAGGLAATGAGASAGGVANILQPGAITSSDSGKIIKTIVNTQGNYISCNRSVHDRIKKIIESIFRGSLKELNTNAADNLKAIFKSHIEYSRKKLNDERIHTGENTLKLFAPLFSIGDDKYKEFAINGYVHTLAEMYEYLKYREEYENGESTKDIIENHRQKIPDEALLKKTLKTLSKKHQEFANIMGGETGGMSISSTETGGTVFDNIMSMGGKKKRKRRLTKKRRKPRHNRTK</sequence>
<name>A0A6C0IN64_9ZZZZ</name>
<reference evidence="2" key="1">
    <citation type="journal article" date="2020" name="Nature">
        <title>Giant virus diversity and host interactions through global metagenomics.</title>
        <authorList>
            <person name="Schulz F."/>
            <person name="Roux S."/>
            <person name="Paez-Espino D."/>
            <person name="Jungbluth S."/>
            <person name="Walsh D.A."/>
            <person name="Denef V.J."/>
            <person name="McMahon K.D."/>
            <person name="Konstantinidis K.T."/>
            <person name="Eloe-Fadrosh E.A."/>
            <person name="Kyrpides N.C."/>
            <person name="Woyke T."/>
        </authorList>
    </citation>
    <scope>NUCLEOTIDE SEQUENCE</scope>
    <source>
        <strain evidence="2">GVMAG-M-3300024261-26</strain>
    </source>
</reference>
<dbReference type="EMBL" id="MN740228">
    <property type="protein sequence ID" value="QHT94634.1"/>
    <property type="molecule type" value="Genomic_DNA"/>
</dbReference>
<dbReference type="AlphaFoldDB" id="A0A6C0IN64"/>
<organism evidence="2">
    <name type="scientific">viral metagenome</name>
    <dbReference type="NCBI Taxonomy" id="1070528"/>
    <lineage>
        <taxon>unclassified sequences</taxon>
        <taxon>metagenomes</taxon>
        <taxon>organismal metagenomes</taxon>
    </lineage>
</organism>
<feature type="region of interest" description="Disordered" evidence="1">
    <location>
        <begin position="446"/>
        <end position="474"/>
    </location>
</feature>
<protein>
    <submittedName>
        <fullName evidence="2">Uncharacterized protein</fullName>
    </submittedName>
</protein>